<dbReference type="Proteomes" id="UP000789702">
    <property type="component" value="Unassembled WGS sequence"/>
</dbReference>
<dbReference type="EMBL" id="CAJVPU010011139">
    <property type="protein sequence ID" value="CAG8612063.1"/>
    <property type="molecule type" value="Genomic_DNA"/>
</dbReference>
<evidence type="ECO:0000313" key="2">
    <source>
        <dbReference type="Proteomes" id="UP000789702"/>
    </source>
</evidence>
<sequence>TANGLDHLGFELVPRDNTTTNLVKRNSGDITFYDVGLGACGKTNSNSDKICALSRDLFGSSPGGNSNKNKNCGRKLKITCGKKSVTVTVVDLCEGCSAEDVDLSPSAFNKLAKPS</sequence>
<evidence type="ECO:0000313" key="1">
    <source>
        <dbReference type="EMBL" id="CAG8612063.1"/>
    </source>
</evidence>
<proteinExistence type="predicted"/>
<accession>A0ACA9MUD1</accession>
<feature type="non-terminal residue" evidence="1">
    <location>
        <position position="1"/>
    </location>
</feature>
<keyword evidence="2" id="KW-1185">Reference proteome</keyword>
<organism evidence="1 2">
    <name type="scientific">Dentiscutata heterogama</name>
    <dbReference type="NCBI Taxonomy" id="1316150"/>
    <lineage>
        <taxon>Eukaryota</taxon>
        <taxon>Fungi</taxon>
        <taxon>Fungi incertae sedis</taxon>
        <taxon>Mucoromycota</taxon>
        <taxon>Glomeromycotina</taxon>
        <taxon>Glomeromycetes</taxon>
        <taxon>Diversisporales</taxon>
        <taxon>Gigasporaceae</taxon>
        <taxon>Dentiscutata</taxon>
    </lineage>
</organism>
<feature type="non-terminal residue" evidence="1">
    <location>
        <position position="115"/>
    </location>
</feature>
<name>A0ACA9MUD1_9GLOM</name>
<comment type="caution">
    <text evidence="1">The sequence shown here is derived from an EMBL/GenBank/DDBJ whole genome shotgun (WGS) entry which is preliminary data.</text>
</comment>
<gene>
    <name evidence="1" type="ORF">DHETER_LOCUS7676</name>
</gene>
<reference evidence="1" key="1">
    <citation type="submission" date="2021-06" db="EMBL/GenBank/DDBJ databases">
        <authorList>
            <person name="Kallberg Y."/>
            <person name="Tangrot J."/>
            <person name="Rosling A."/>
        </authorList>
    </citation>
    <scope>NUCLEOTIDE SEQUENCE</scope>
    <source>
        <strain evidence="1">IL203A</strain>
    </source>
</reference>
<protein>
    <submittedName>
        <fullName evidence="1">3624_t:CDS:1</fullName>
    </submittedName>
</protein>